<sequence>MVSGECSDLWKPELRELGDDVEVEIWDLKVSKRPSLSKVKGSCSSSNVTTDRLDESCDIGVGESILAYDTMNVHETIMLQTSTNTRKVLVVSDRIVLDNIATCVEKIALAMTEMIKLAYCPVAVE</sequence>
<proteinExistence type="predicted"/>
<dbReference type="Proteomes" id="UP000634136">
    <property type="component" value="Unassembled WGS sequence"/>
</dbReference>
<evidence type="ECO:0000313" key="1">
    <source>
        <dbReference type="EMBL" id="KAF7807030.1"/>
    </source>
</evidence>
<evidence type="ECO:0000313" key="2">
    <source>
        <dbReference type="Proteomes" id="UP000634136"/>
    </source>
</evidence>
<protein>
    <submittedName>
        <fullName evidence="1">Uncharacterized protein</fullName>
    </submittedName>
</protein>
<dbReference type="EMBL" id="JAAIUW010000012">
    <property type="protein sequence ID" value="KAF7807030.1"/>
    <property type="molecule type" value="Genomic_DNA"/>
</dbReference>
<organism evidence="1 2">
    <name type="scientific">Senna tora</name>
    <dbReference type="NCBI Taxonomy" id="362788"/>
    <lineage>
        <taxon>Eukaryota</taxon>
        <taxon>Viridiplantae</taxon>
        <taxon>Streptophyta</taxon>
        <taxon>Embryophyta</taxon>
        <taxon>Tracheophyta</taxon>
        <taxon>Spermatophyta</taxon>
        <taxon>Magnoliopsida</taxon>
        <taxon>eudicotyledons</taxon>
        <taxon>Gunneridae</taxon>
        <taxon>Pentapetalae</taxon>
        <taxon>rosids</taxon>
        <taxon>fabids</taxon>
        <taxon>Fabales</taxon>
        <taxon>Fabaceae</taxon>
        <taxon>Caesalpinioideae</taxon>
        <taxon>Cassia clade</taxon>
        <taxon>Senna</taxon>
    </lineage>
</organism>
<dbReference type="AlphaFoldDB" id="A0A834SQB9"/>
<name>A0A834SQB9_9FABA</name>
<keyword evidence="2" id="KW-1185">Reference proteome</keyword>
<comment type="caution">
    <text evidence="1">The sequence shown here is derived from an EMBL/GenBank/DDBJ whole genome shotgun (WGS) entry which is preliminary data.</text>
</comment>
<accession>A0A834SQB9</accession>
<gene>
    <name evidence="1" type="ORF">G2W53_039191</name>
</gene>
<reference evidence="1" key="1">
    <citation type="submission" date="2020-09" db="EMBL/GenBank/DDBJ databases">
        <title>Genome-Enabled Discovery of Anthraquinone Biosynthesis in Senna tora.</title>
        <authorList>
            <person name="Kang S.-H."/>
            <person name="Pandey R.P."/>
            <person name="Lee C.-M."/>
            <person name="Sim J.-S."/>
            <person name="Jeong J.-T."/>
            <person name="Choi B.-S."/>
            <person name="Jung M."/>
            <person name="Ginzburg D."/>
            <person name="Zhao K."/>
            <person name="Won S.Y."/>
            <person name="Oh T.-J."/>
            <person name="Yu Y."/>
            <person name="Kim N.-H."/>
            <person name="Lee O.R."/>
            <person name="Lee T.-H."/>
            <person name="Bashyal P."/>
            <person name="Kim T.-S."/>
            <person name="Lee W.-H."/>
            <person name="Kawkins C."/>
            <person name="Kim C.-K."/>
            <person name="Kim J.S."/>
            <person name="Ahn B.O."/>
            <person name="Rhee S.Y."/>
            <person name="Sohng J.K."/>
        </authorList>
    </citation>
    <scope>NUCLEOTIDE SEQUENCE</scope>
    <source>
        <tissue evidence="1">Leaf</tissue>
    </source>
</reference>